<evidence type="ECO:0000256" key="1">
    <source>
        <dbReference type="SAM" id="MobiDB-lite"/>
    </source>
</evidence>
<dbReference type="Proteomes" id="UP000821853">
    <property type="component" value="Unassembled WGS sequence"/>
</dbReference>
<keyword evidence="3" id="KW-1185">Reference proteome</keyword>
<feature type="compositionally biased region" description="Polar residues" evidence="1">
    <location>
        <begin position="145"/>
        <end position="163"/>
    </location>
</feature>
<evidence type="ECO:0000313" key="3">
    <source>
        <dbReference type="Proteomes" id="UP000821853"/>
    </source>
</evidence>
<proteinExistence type="predicted"/>
<gene>
    <name evidence="2" type="ORF">HPB48_025142</name>
</gene>
<dbReference type="EMBL" id="JABSTR010001161">
    <property type="protein sequence ID" value="KAH9383558.1"/>
    <property type="molecule type" value="Genomic_DNA"/>
</dbReference>
<comment type="caution">
    <text evidence="2">The sequence shown here is derived from an EMBL/GenBank/DDBJ whole genome shotgun (WGS) entry which is preliminary data.</text>
</comment>
<sequence>MEHQTADEWRRVVEALAARFEARFEALEDRFQKEVGAREALLEEAETLRRAVIQLPVPGHLQSQAASAAAERPGGNAVDMINSCPDAQEPRGDMEMEGARSAPDTPMSPEDERPVGSVQSNASDTTASVDGGRLTDGGSPDTLGTPRNTSQSLHPQEAGTSARVSGRADSEYQAADRSDDRLRVQAKDTKGNRATNGGGGDTKRRDRGNTNAGTQGGKEVGPTGTQSVASNKGVGPTGTQSVASNLRRKSPSL</sequence>
<name>A0A9J6H738_HAELO</name>
<protein>
    <submittedName>
        <fullName evidence="2">Uncharacterized protein</fullName>
    </submittedName>
</protein>
<feature type="compositionally biased region" description="Basic and acidic residues" evidence="1">
    <location>
        <begin position="166"/>
        <end position="191"/>
    </location>
</feature>
<dbReference type="AlphaFoldDB" id="A0A9J6H738"/>
<reference evidence="2 3" key="1">
    <citation type="journal article" date="2020" name="Cell">
        <title>Large-Scale Comparative Analyses of Tick Genomes Elucidate Their Genetic Diversity and Vector Capacities.</title>
        <authorList>
            <consortium name="Tick Genome and Microbiome Consortium (TIGMIC)"/>
            <person name="Jia N."/>
            <person name="Wang J."/>
            <person name="Shi W."/>
            <person name="Du L."/>
            <person name="Sun Y."/>
            <person name="Zhan W."/>
            <person name="Jiang J.F."/>
            <person name="Wang Q."/>
            <person name="Zhang B."/>
            <person name="Ji P."/>
            <person name="Bell-Sakyi L."/>
            <person name="Cui X.M."/>
            <person name="Yuan T.T."/>
            <person name="Jiang B.G."/>
            <person name="Yang W.F."/>
            <person name="Lam T.T."/>
            <person name="Chang Q.C."/>
            <person name="Ding S.J."/>
            <person name="Wang X.J."/>
            <person name="Zhu J.G."/>
            <person name="Ruan X.D."/>
            <person name="Zhao L."/>
            <person name="Wei J.T."/>
            <person name="Ye R.Z."/>
            <person name="Que T.C."/>
            <person name="Du C.H."/>
            <person name="Zhou Y.H."/>
            <person name="Cheng J.X."/>
            <person name="Dai P.F."/>
            <person name="Guo W.B."/>
            <person name="Han X.H."/>
            <person name="Huang E.J."/>
            <person name="Li L.F."/>
            <person name="Wei W."/>
            <person name="Gao Y.C."/>
            <person name="Liu J.Z."/>
            <person name="Shao H.Z."/>
            <person name="Wang X."/>
            <person name="Wang C.C."/>
            <person name="Yang T.C."/>
            <person name="Huo Q.B."/>
            <person name="Li W."/>
            <person name="Chen H.Y."/>
            <person name="Chen S.E."/>
            <person name="Zhou L.G."/>
            <person name="Ni X.B."/>
            <person name="Tian J.H."/>
            <person name="Sheng Y."/>
            <person name="Liu T."/>
            <person name="Pan Y.S."/>
            <person name="Xia L.Y."/>
            <person name="Li J."/>
            <person name="Zhao F."/>
            <person name="Cao W.C."/>
        </authorList>
    </citation>
    <scope>NUCLEOTIDE SEQUENCE [LARGE SCALE GENOMIC DNA]</scope>
    <source>
        <strain evidence="2">HaeL-2018</strain>
    </source>
</reference>
<feature type="compositionally biased region" description="Basic and acidic residues" evidence="1">
    <location>
        <begin position="88"/>
        <end position="98"/>
    </location>
</feature>
<dbReference type="VEuPathDB" id="VectorBase:HLOH_056249"/>
<organism evidence="2 3">
    <name type="scientific">Haemaphysalis longicornis</name>
    <name type="common">Bush tick</name>
    <dbReference type="NCBI Taxonomy" id="44386"/>
    <lineage>
        <taxon>Eukaryota</taxon>
        <taxon>Metazoa</taxon>
        <taxon>Ecdysozoa</taxon>
        <taxon>Arthropoda</taxon>
        <taxon>Chelicerata</taxon>
        <taxon>Arachnida</taxon>
        <taxon>Acari</taxon>
        <taxon>Parasitiformes</taxon>
        <taxon>Ixodida</taxon>
        <taxon>Ixodoidea</taxon>
        <taxon>Ixodidae</taxon>
        <taxon>Haemaphysalinae</taxon>
        <taxon>Haemaphysalis</taxon>
    </lineage>
</organism>
<accession>A0A9J6H738</accession>
<evidence type="ECO:0000313" key="2">
    <source>
        <dbReference type="EMBL" id="KAH9383558.1"/>
    </source>
</evidence>
<feature type="compositionally biased region" description="Polar residues" evidence="1">
    <location>
        <begin position="117"/>
        <end position="128"/>
    </location>
</feature>
<feature type="region of interest" description="Disordered" evidence="1">
    <location>
        <begin position="64"/>
        <end position="253"/>
    </location>
</feature>